<dbReference type="RefSeq" id="WP_107032070.1">
    <property type="nucleotide sequence ID" value="NZ_CAJTGC010000001.1"/>
</dbReference>
<dbReference type="AlphaFoldDB" id="A0A2V1IQU9"/>
<dbReference type="PROSITE" id="PS51257">
    <property type="entry name" value="PROKAR_LIPOPROTEIN"/>
    <property type="match status" value="1"/>
</dbReference>
<evidence type="ECO:0000313" key="2">
    <source>
        <dbReference type="Proteomes" id="UP000244905"/>
    </source>
</evidence>
<accession>A0A2V1IQU9</accession>
<reference evidence="2" key="1">
    <citation type="submission" date="2018-02" db="EMBL/GenBank/DDBJ databases">
        <authorList>
            <person name="Clavel T."/>
            <person name="Strowig T."/>
        </authorList>
    </citation>
    <scope>NUCLEOTIDE SEQUENCE [LARGE SCALE GENOMIC DNA]</scope>
    <source>
        <strain evidence="2">DSM 103720</strain>
    </source>
</reference>
<dbReference type="GeneID" id="82525922"/>
<evidence type="ECO:0008006" key="3">
    <source>
        <dbReference type="Google" id="ProtNLM"/>
    </source>
</evidence>
<keyword evidence="2" id="KW-1185">Reference proteome</keyword>
<gene>
    <name evidence="1" type="ORF">C5O23_06145</name>
</gene>
<comment type="caution">
    <text evidence="1">The sequence shown here is derived from an EMBL/GenBank/DDBJ whole genome shotgun (WGS) entry which is preliminary data.</text>
</comment>
<evidence type="ECO:0000313" key="1">
    <source>
        <dbReference type="EMBL" id="PWB02605.1"/>
    </source>
</evidence>
<dbReference type="Pfam" id="PF16407">
    <property type="entry name" value="PKD_2"/>
    <property type="match status" value="1"/>
</dbReference>
<dbReference type="Proteomes" id="UP000244905">
    <property type="component" value="Unassembled WGS sequence"/>
</dbReference>
<dbReference type="EMBL" id="PUEC01000011">
    <property type="protein sequence ID" value="PWB02605.1"/>
    <property type="molecule type" value="Genomic_DNA"/>
</dbReference>
<dbReference type="InterPro" id="IPR032183">
    <property type="entry name" value="PKD-like"/>
</dbReference>
<protein>
    <recommendedName>
        <fullName evidence="3">PKD domain-containing protein</fullName>
    </recommendedName>
</protein>
<organism evidence="1 2">
    <name type="scientific">Duncaniella muris</name>
    <dbReference type="NCBI Taxonomy" id="2094150"/>
    <lineage>
        <taxon>Bacteria</taxon>
        <taxon>Pseudomonadati</taxon>
        <taxon>Bacteroidota</taxon>
        <taxon>Bacteroidia</taxon>
        <taxon>Bacteroidales</taxon>
        <taxon>Muribaculaceae</taxon>
        <taxon>Duncaniella</taxon>
    </lineage>
</organism>
<name>A0A2V1IQU9_9BACT</name>
<proteinExistence type="predicted"/>
<sequence>MKKYIYPLLALGLMTACVEDEGNYNYKHLNVIKIEGIEESYAPLAYMDNVKISPVLSGSLAGTDLSNYEYQWHFCINTHASHVVISNEKDLDWHADIAPGTYSLYFTVKDRTTGLEKQQRTTLNVGSPFLRGFLVLGDDMETGQVRLDMLCMPQERDTAYAESVITDPIGLVGAREMVFSGYGSANEDDQFLWLLSDHYAHRLTFGETLSYIDEFNESGLVELEIPHQTPMQVRDVFPRQGSKNAINGTTQNRARTYRGLILDDAVVFCNVSSGGYGGAINRYSAVSNNYFKPYPKAFIQPTIPFNNSNLLNALVYDTDNQCFARMLGAYSTYMEKITDYYPGGTWNLEIGQDNRTMVYGENGLNLYNGDNPVYILAKDNDADNYYVMYFSGHYSYLTRRYYPTKSPLYAVDKAVAVDIDKASHYMFSSNRLVLLYSVGNRLYQYDYTRGTCISHEFDGDITYLESDYSSKCSIKEYFLATYNDATGKGMIYKMEVPDIANAGFSFLDGQQWETTLKVKDIEWKWPN</sequence>